<dbReference type="KEGG" id="lgi:LOTGIDRAFT_167104"/>
<protein>
    <submittedName>
        <fullName evidence="2">Uncharacterized protein</fullName>
    </submittedName>
</protein>
<accession>V3ZVF5</accession>
<dbReference type="EMBL" id="KB203049">
    <property type="protein sequence ID" value="ESO86580.1"/>
    <property type="molecule type" value="Genomic_DNA"/>
</dbReference>
<dbReference type="HOGENOM" id="CLU_1350257_0_0_1"/>
<dbReference type="GeneID" id="20240529"/>
<name>V3ZVF5_LOTGI</name>
<evidence type="ECO:0000256" key="1">
    <source>
        <dbReference type="ARBA" id="ARBA00006160"/>
    </source>
</evidence>
<dbReference type="InterPro" id="IPR029779">
    <property type="entry name" value="Rmp24-like"/>
</dbReference>
<gene>
    <name evidence="2" type="ORF">LOTGIDRAFT_167104</name>
</gene>
<sequence>MANSGHAKHTYNSAVKRLYPEIYRKWRWNVSDSKSDDVIDFQNLETQECPNCYSDLSMNNCQIRLKPKMKLTASLKKLIKKSKVEKNKLSKKQKHLVDLYTNSKNNIVLKCLSCSKSIKFPGISRPQIINQRLKFKVKNTAKEDSMSPSIIHNKQTKECKINDKAQSKKKKKKMQNQSLQFILSQEKRKKSGETLKDFLSSVR</sequence>
<evidence type="ECO:0000313" key="2">
    <source>
        <dbReference type="EMBL" id="ESO86580.1"/>
    </source>
</evidence>
<dbReference type="Proteomes" id="UP000030746">
    <property type="component" value="Unassembled WGS sequence"/>
</dbReference>
<proteinExistence type="inferred from homology"/>
<comment type="similarity">
    <text evidence="1">Belongs to the UPF0711 family.</text>
</comment>
<dbReference type="STRING" id="225164.V3ZVF5"/>
<organism evidence="2 3">
    <name type="scientific">Lottia gigantea</name>
    <name type="common">Giant owl limpet</name>
    <dbReference type="NCBI Taxonomy" id="225164"/>
    <lineage>
        <taxon>Eukaryota</taxon>
        <taxon>Metazoa</taxon>
        <taxon>Spiralia</taxon>
        <taxon>Lophotrochozoa</taxon>
        <taxon>Mollusca</taxon>
        <taxon>Gastropoda</taxon>
        <taxon>Patellogastropoda</taxon>
        <taxon>Lottioidea</taxon>
        <taxon>Lottiidae</taxon>
        <taxon>Lottia</taxon>
    </lineage>
</organism>
<reference evidence="2 3" key="1">
    <citation type="journal article" date="2013" name="Nature">
        <title>Insights into bilaterian evolution from three spiralian genomes.</title>
        <authorList>
            <person name="Simakov O."/>
            <person name="Marletaz F."/>
            <person name="Cho S.J."/>
            <person name="Edsinger-Gonzales E."/>
            <person name="Havlak P."/>
            <person name="Hellsten U."/>
            <person name="Kuo D.H."/>
            <person name="Larsson T."/>
            <person name="Lv J."/>
            <person name="Arendt D."/>
            <person name="Savage R."/>
            <person name="Osoegawa K."/>
            <person name="de Jong P."/>
            <person name="Grimwood J."/>
            <person name="Chapman J.A."/>
            <person name="Shapiro H."/>
            <person name="Aerts A."/>
            <person name="Otillar R.P."/>
            <person name="Terry A.Y."/>
            <person name="Boore J.L."/>
            <person name="Grigoriev I.V."/>
            <person name="Lindberg D.R."/>
            <person name="Seaver E.C."/>
            <person name="Weisblat D.A."/>
            <person name="Putnam N.H."/>
            <person name="Rokhsar D.S."/>
        </authorList>
    </citation>
    <scope>NUCLEOTIDE SEQUENCE [LARGE SCALE GENOMIC DNA]</scope>
</reference>
<dbReference type="Pfam" id="PF15719">
    <property type="entry name" value="Rmp24-like"/>
    <property type="match status" value="1"/>
</dbReference>
<dbReference type="RefSeq" id="XP_009062813.1">
    <property type="nucleotide sequence ID" value="XM_009064565.1"/>
</dbReference>
<dbReference type="PANTHER" id="PTHR31402:SF2">
    <property type="entry name" value="UPF0711 PROTEIN C18ORF21"/>
    <property type="match status" value="1"/>
</dbReference>
<dbReference type="OMA" id="HKGVNRD"/>
<dbReference type="CTD" id="20240529"/>
<evidence type="ECO:0000313" key="3">
    <source>
        <dbReference type="Proteomes" id="UP000030746"/>
    </source>
</evidence>
<keyword evidence="3" id="KW-1185">Reference proteome</keyword>
<dbReference type="PANTHER" id="PTHR31402">
    <property type="entry name" value="UPF0711 PROTEIN C18ORF21"/>
    <property type="match status" value="1"/>
</dbReference>
<dbReference type="AlphaFoldDB" id="V3ZVF5"/>